<evidence type="ECO:0000259" key="2">
    <source>
        <dbReference type="Pfam" id="PF13559"/>
    </source>
</evidence>
<keyword evidence="1" id="KW-0472">Membrane</keyword>
<dbReference type="InterPro" id="IPR025403">
    <property type="entry name" value="TgpA-like_C"/>
</dbReference>
<evidence type="ECO:0000313" key="3">
    <source>
        <dbReference type="EMBL" id="EMY33047.1"/>
    </source>
</evidence>
<dbReference type="Proteomes" id="UP000010729">
    <property type="component" value="Unassembled WGS sequence"/>
</dbReference>
<sequence>MTAVGKFAEDEARDLLIRELAKDEYQQAKPGLLEEILQRITEWFTDIVNSLQGVSPNLGTLFIVIAVLLIIGAAIWLVRPRRNARSAHEGQLFETDQVLPATEHRRLAEAAAARGDWNEACTERYRAIVRSMEERVVLAPQAGQTADEAARQIGQAFPDLAAATRQAATVFDAVRYGNLPASEADAAAAARLDQQLQDSRPVFGSRDGLAPAAPL</sequence>
<dbReference type="EMBL" id="ANPE02000205">
    <property type="protein sequence ID" value="EMY33047.1"/>
    <property type="molecule type" value="Genomic_DNA"/>
</dbReference>
<accession>N1UYY7</accession>
<evidence type="ECO:0000256" key="1">
    <source>
        <dbReference type="SAM" id="Phobius"/>
    </source>
</evidence>
<organism evidence="3 4">
    <name type="scientific">Arthrobacter crystallopoietes BAB-32</name>
    <dbReference type="NCBI Taxonomy" id="1246476"/>
    <lineage>
        <taxon>Bacteria</taxon>
        <taxon>Bacillati</taxon>
        <taxon>Actinomycetota</taxon>
        <taxon>Actinomycetes</taxon>
        <taxon>Micrococcales</taxon>
        <taxon>Micrococcaceae</taxon>
        <taxon>Crystallibacter</taxon>
    </lineage>
</organism>
<keyword evidence="1" id="KW-1133">Transmembrane helix</keyword>
<feature type="transmembrane region" description="Helical" evidence="1">
    <location>
        <begin position="58"/>
        <end position="78"/>
    </location>
</feature>
<feature type="domain" description="Protein-glutamine gamma-glutamyltransferase-like C-terminal" evidence="2">
    <location>
        <begin position="124"/>
        <end position="193"/>
    </location>
</feature>
<protein>
    <recommendedName>
        <fullName evidence="2">Protein-glutamine gamma-glutamyltransferase-like C-terminal domain-containing protein</fullName>
    </recommendedName>
</protein>
<proteinExistence type="predicted"/>
<comment type="caution">
    <text evidence="3">The sequence shown here is derived from an EMBL/GenBank/DDBJ whole genome shotgun (WGS) entry which is preliminary data.</text>
</comment>
<evidence type="ECO:0000313" key="4">
    <source>
        <dbReference type="Proteomes" id="UP000010729"/>
    </source>
</evidence>
<dbReference type="AlphaFoldDB" id="N1UYY7"/>
<name>N1UYY7_9MICC</name>
<keyword evidence="1" id="KW-0812">Transmembrane</keyword>
<dbReference type="Pfam" id="PF13559">
    <property type="entry name" value="DUF4129"/>
    <property type="match status" value="1"/>
</dbReference>
<reference evidence="3 4" key="1">
    <citation type="journal article" date="2013" name="Genome Announc.">
        <title>Draft Genome Sequence of Arthrobacter crystallopoietes Strain BAB-32, Revealing Genes for Bioremediation.</title>
        <authorList>
            <person name="Joshi M.N."/>
            <person name="Pandit A.S."/>
            <person name="Sharma A."/>
            <person name="Pandya R.V."/>
            <person name="Desai S.M."/>
            <person name="Saxena A.K."/>
            <person name="Bagatharia S.B."/>
        </authorList>
    </citation>
    <scope>NUCLEOTIDE SEQUENCE [LARGE SCALE GENOMIC DNA]</scope>
    <source>
        <strain evidence="3 4">BAB-32</strain>
    </source>
</reference>
<keyword evidence="4" id="KW-1185">Reference proteome</keyword>
<gene>
    <name evidence="3" type="ORF">D477_016962</name>
</gene>